<dbReference type="InterPro" id="IPR004821">
    <property type="entry name" value="Cyt_trans-like"/>
</dbReference>
<protein>
    <recommendedName>
        <fullName evidence="3">nicotinate-nucleotide adenylyltransferase</fullName>
        <ecNumber evidence="3">2.7.7.18</ecNumber>
    </recommendedName>
</protein>
<evidence type="ECO:0000256" key="6">
    <source>
        <dbReference type="ARBA" id="ARBA00022695"/>
    </source>
</evidence>
<keyword evidence="4" id="KW-0662">Pyridine nucleotide biosynthesis</keyword>
<dbReference type="Pfam" id="PF01467">
    <property type="entry name" value="CTP_transf_like"/>
    <property type="match status" value="1"/>
</dbReference>
<dbReference type="GO" id="GO:0009435">
    <property type="term" value="P:NAD+ biosynthetic process"/>
    <property type="evidence" value="ECO:0007669"/>
    <property type="project" value="UniProtKB-UniPathway"/>
</dbReference>
<dbReference type="PANTHER" id="PTHR39321:SF3">
    <property type="entry name" value="PHOSPHOPANTETHEINE ADENYLYLTRANSFERASE"/>
    <property type="match status" value="1"/>
</dbReference>
<accession>A0A401IKM1</accession>
<dbReference type="CDD" id="cd02165">
    <property type="entry name" value="NMNAT"/>
    <property type="match status" value="1"/>
</dbReference>
<dbReference type="OrthoDB" id="5295945at2"/>
<gene>
    <name evidence="12" type="ORF">AsFPU1_3110</name>
</gene>
<dbReference type="Gene3D" id="3.40.50.620">
    <property type="entry name" value="HUPs"/>
    <property type="match status" value="1"/>
</dbReference>
<evidence type="ECO:0000256" key="1">
    <source>
        <dbReference type="ARBA" id="ARBA00002324"/>
    </source>
</evidence>
<sequence>MTKIALFGTSADPPTAGHQSILGWLSNHYDKVAVWASDNPFKNHQTSLGHRMAMLQLLIDDIKPTQDNIYLSELLSHRRSLISVTKAKEIWGKDHDYTLVIGSDLIGQIRRWYHIDELLKEVNILVVPRPGYVIYESDLKALEELGGNYSVADLDAPEVSSTAYRENHNQNVLIPPIQKYIYQEQLYV</sequence>
<evidence type="ECO:0000259" key="11">
    <source>
        <dbReference type="Pfam" id="PF01467"/>
    </source>
</evidence>
<evidence type="ECO:0000256" key="3">
    <source>
        <dbReference type="ARBA" id="ARBA00012389"/>
    </source>
</evidence>
<dbReference type="AlphaFoldDB" id="A0A401IKM1"/>
<evidence type="ECO:0000256" key="10">
    <source>
        <dbReference type="ARBA" id="ARBA00048721"/>
    </source>
</evidence>
<reference evidence="13" key="1">
    <citation type="submission" date="2017-05" db="EMBL/GenBank/DDBJ databases">
        <title>Physiological properties and genetic analysis related to exopolysaccharide production of fresh-water unicellular cyanobacterium Aphanothece sacrum, Suizenji Nori, that has been cultured as a food source in Japan.</title>
        <authorList>
            <person name="Kanesaki Y."/>
            <person name="Yoshikawa S."/>
            <person name="Ohki K."/>
        </authorList>
    </citation>
    <scope>NUCLEOTIDE SEQUENCE [LARGE SCALE GENOMIC DNA]</scope>
    <source>
        <strain evidence="13">FPU1</strain>
    </source>
</reference>
<evidence type="ECO:0000256" key="7">
    <source>
        <dbReference type="ARBA" id="ARBA00022741"/>
    </source>
</evidence>
<dbReference type="NCBIfam" id="TIGR00125">
    <property type="entry name" value="cyt_tran_rel"/>
    <property type="match status" value="1"/>
</dbReference>
<keyword evidence="9" id="KW-0520">NAD</keyword>
<dbReference type="UniPathway" id="UPA00253">
    <property type="reaction ID" value="UER00332"/>
</dbReference>
<dbReference type="EMBL" id="BDQK01000013">
    <property type="protein sequence ID" value="GBF81691.1"/>
    <property type="molecule type" value="Genomic_DNA"/>
</dbReference>
<comment type="caution">
    <text evidence="12">The sequence shown here is derived from an EMBL/GenBank/DDBJ whole genome shotgun (WGS) entry which is preliminary data.</text>
</comment>
<feature type="domain" description="Cytidyltransferase-like" evidence="11">
    <location>
        <begin position="6"/>
        <end position="166"/>
    </location>
</feature>
<dbReference type="EC" id="2.7.7.18" evidence="3"/>
<evidence type="ECO:0000313" key="13">
    <source>
        <dbReference type="Proteomes" id="UP000287247"/>
    </source>
</evidence>
<dbReference type="GO" id="GO:0005524">
    <property type="term" value="F:ATP binding"/>
    <property type="evidence" value="ECO:0007669"/>
    <property type="project" value="UniProtKB-KW"/>
</dbReference>
<name>A0A401IKM1_APHSA</name>
<keyword evidence="13" id="KW-1185">Reference proteome</keyword>
<dbReference type="PANTHER" id="PTHR39321">
    <property type="entry name" value="NICOTINATE-NUCLEOTIDE ADENYLYLTRANSFERASE-RELATED"/>
    <property type="match status" value="1"/>
</dbReference>
<evidence type="ECO:0000256" key="4">
    <source>
        <dbReference type="ARBA" id="ARBA00022642"/>
    </source>
</evidence>
<dbReference type="InterPro" id="IPR005248">
    <property type="entry name" value="NadD/NMNAT"/>
</dbReference>
<dbReference type="GO" id="GO:0004515">
    <property type="term" value="F:nicotinate-nucleotide adenylyltransferase activity"/>
    <property type="evidence" value="ECO:0007669"/>
    <property type="project" value="UniProtKB-EC"/>
</dbReference>
<evidence type="ECO:0000256" key="2">
    <source>
        <dbReference type="ARBA" id="ARBA00005019"/>
    </source>
</evidence>
<evidence type="ECO:0000256" key="5">
    <source>
        <dbReference type="ARBA" id="ARBA00022679"/>
    </source>
</evidence>
<dbReference type="InterPro" id="IPR014729">
    <property type="entry name" value="Rossmann-like_a/b/a_fold"/>
</dbReference>
<keyword evidence="7" id="KW-0547">Nucleotide-binding</keyword>
<proteinExistence type="predicted"/>
<evidence type="ECO:0000256" key="8">
    <source>
        <dbReference type="ARBA" id="ARBA00022840"/>
    </source>
</evidence>
<comment type="pathway">
    <text evidence="2">Cofactor biosynthesis; NAD(+) biosynthesis; deamido-NAD(+) from nicotinate D-ribonucleotide: step 1/1.</text>
</comment>
<evidence type="ECO:0000256" key="9">
    <source>
        <dbReference type="ARBA" id="ARBA00023027"/>
    </source>
</evidence>
<keyword evidence="6 12" id="KW-0548">Nucleotidyltransferase</keyword>
<keyword evidence="5 12" id="KW-0808">Transferase</keyword>
<comment type="catalytic activity">
    <reaction evidence="10">
        <text>nicotinate beta-D-ribonucleotide + ATP + H(+) = deamido-NAD(+) + diphosphate</text>
        <dbReference type="Rhea" id="RHEA:22860"/>
        <dbReference type="ChEBI" id="CHEBI:15378"/>
        <dbReference type="ChEBI" id="CHEBI:30616"/>
        <dbReference type="ChEBI" id="CHEBI:33019"/>
        <dbReference type="ChEBI" id="CHEBI:57502"/>
        <dbReference type="ChEBI" id="CHEBI:58437"/>
        <dbReference type="EC" id="2.7.7.18"/>
    </reaction>
</comment>
<keyword evidence="8" id="KW-0067">ATP-binding</keyword>
<comment type="function">
    <text evidence="1">Catalyzes the reversible adenylation of nicotinate mononucleotide (NaMN) to nicotinic acid adenine dinucleotide (NaAD).</text>
</comment>
<dbReference type="SUPFAM" id="SSF52374">
    <property type="entry name" value="Nucleotidylyl transferase"/>
    <property type="match status" value="1"/>
</dbReference>
<dbReference type="NCBIfam" id="NF000842">
    <property type="entry name" value="PRK00071.2-1"/>
    <property type="match status" value="1"/>
</dbReference>
<evidence type="ECO:0000313" key="12">
    <source>
        <dbReference type="EMBL" id="GBF81691.1"/>
    </source>
</evidence>
<dbReference type="Proteomes" id="UP000287247">
    <property type="component" value="Unassembled WGS sequence"/>
</dbReference>
<organism evidence="12 13">
    <name type="scientific">Aphanothece sacrum FPU1</name>
    <dbReference type="NCBI Taxonomy" id="1920663"/>
    <lineage>
        <taxon>Bacteria</taxon>
        <taxon>Bacillati</taxon>
        <taxon>Cyanobacteriota</taxon>
        <taxon>Cyanophyceae</taxon>
        <taxon>Oscillatoriophycideae</taxon>
        <taxon>Chroococcales</taxon>
        <taxon>Aphanothecaceae</taxon>
        <taxon>Aphanothece</taxon>
    </lineage>
</organism>
<dbReference type="RefSeq" id="WP_124972451.1">
    <property type="nucleotide sequence ID" value="NZ_BDQK01000013.1"/>
</dbReference>